<dbReference type="GO" id="GO:0005737">
    <property type="term" value="C:cytoplasm"/>
    <property type="evidence" value="ECO:0007669"/>
    <property type="project" value="TreeGrafter"/>
</dbReference>
<feature type="domain" description="Aminopeptidase N-like N-terminal" evidence="1">
    <location>
        <begin position="1"/>
        <end position="114"/>
    </location>
</feature>
<dbReference type="InterPro" id="IPR042097">
    <property type="entry name" value="Aminopeptidase_N-like_N_sf"/>
</dbReference>
<feature type="non-terminal residue" evidence="2">
    <location>
        <position position="1"/>
    </location>
</feature>
<keyword evidence="2" id="KW-0378">Hydrolase</keyword>
<dbReference type="AlphaFoldDB" id="A0AAD6ZMC6"/>
<dbReference type="PANTHER" id="PTHR11533">
    <property type="entry name" value="PROTEASE M1 ZINC METALLOPROTEASE"/>
    <property type="match status" value="1"/>
</dbReference>
<dbReference type="Proteomes" id="UP001218218">
    <property type="component" value="Unassembled WGS sequence"/>
</dbReference>
<dbReference type="GO" id="GO:0016020">
    <property type="term" value="C:membrane"/>
    <property type="evidence" value="ECO:0007669"/>
    <property type="project" value="TreeGrafter"/>
</dbReference>
<dbReference type="InterPro" id="IPR050344">
    <property type="entry name" value="Peptidase_M1_aminopeptidases"/>
</dbReference>
<dbReference type="EMBL" id="JARIHO010000038">
    <property type="protein sequence ID" value="KAJ7328899.1"/>
    <property type="molecule type" value="Genomic_DNA"/>
</dbReference>
<organism evidence="2 3">
    <name type="scientific">Mycena albidolilacea</name>
    <dbReference type="NCBI Taxonomy" id="1033008"/>
    <lineage>
        <taxon>Eukaryota</taxon>
        <taxon>Fungi</taxon>
        <taxon>Dikarya</taxon>
        <taxon>Basidiomycota</taxon>
        <taxon>Agaricomycotina</taxon>
        <taxon>Agaricomycetes</taxon>
        <taxon>Agaricomycetidae</taxon>
        <taxon>Agaricales</taxon>
        <taxon>Marasmiineae</taxon>
        <taxon>Mycenaceae</taxon>
        <taxon>Mycena</taxon>
    </lineage>
</organism>
<sequence>LMIAYSATLRGTMNKYYKSAWQRNSKTEYYALTQFQPTDAQTAMPCWDEPQLKVTWSITMISWVETVNISHMAAESEVACLYPSLTILLPTLPKKDVKWKITKFQETPPILSYLVAFANGLCTLRDEGWSLFSFTIGFLGTPFELCHNDFLSATPDIIHQGKFCLKVTAKCLPLYKKIFDIEHPLPKLD</sequence>
<keyword evidence="3" id="KW-1185">Reference proteome</keyword>
<dbReference type="GO" id="GO:0006508">
    <property type="term" value="P:proteolysis"/>
    <property type="evidence" value="ECO:0007669"/>
    <property type="project" value="TreeGrafter"/>
</dbReference>
<dbReference type="GO" id="GO:0042277">
    <property type="term" value="F:peptide binding"/>
    <property type="evidence" value="ECO:0007669"/>
    <property type="project" value="TreeGrafter"/>
</dbReference>
<dbReference type="GO" id="GO:0043171">
    <property type="term" value="P:peptide catabolic process"/>
    <property type="evidence" value="ECO:0007669"/>
    <property type="project" value="TreeGrafter"/>
</dbReference>
<dbReference type="PANTHER" id="PTHR11533:SF174">
    <property type="entry name" value="PUROMYCIN-SENSITIVE AMINOPEPTIDASE-RELATED"/>
    <property type="match status" value="1"/>
</dbReference>
<dbReference type="InterPro" id="IPR045357">
    <property type="entry name" value="Aminopeptidase_N-like_N"/>
</dbReference>
<keyword evidence="2" id="KW-0031">Aminopeptidase</keyword>
<dbReference type="Gene3D" id="2.60.40.1730">
    <property type="entry name" value="tricorn interacting facor f3 domain"/>
    <property type="match status" value="1"/>
</dbReference>
<evidence type="ECO:0000313" key="2">
    <source>
        <dbReference type="EMBL" id="KAJ7328899.1"/>
    </source>
</evidence>
<dbReference type="GO" id="GO:0005615">
    <property type="term" value="C:extracellular space"/>
    <property type="evidence" value="ECO:0007669"/>
    <property type="project" value="TreeGrafter"/>
</dbReference>
<evidence type="ECO:0000313" key="3">
    <source>
        <dbReference type="Proteomes" id="UP001218218"/>
    </source>
</evidence>
<dbReference type="Pfam" id="PF17900">
    <property type="entry name" value="Peptidase_M1_N"/>
    <property type="match status" value="1"/>
</dbReference>
<dbReference type="GO" id="GO:0008270">
    <property type="term" value="F:zinc ion binding"/>
    <property type="evidence" value="ECO:0007669"/>
    <property type="project" value="TreeGrafter"/>
</dbReference>
<name>A0AAD6ZMC6_9AGAR</name>
<accession>A0AAD6ZMC6</accession>
<feature type="non-terminal residue" evidence="2">
    <location>
        <position position="189"/>
    </location>
</feature>
<dbReference type="SUPFAM" id="SSF63737">
    <property type="entry name" value="Leukotriene A4 hydrolase N-terminal domain"/>
    <property type="match status" value="1"/>
</dbReference>
<dbReference type="GO" id="GO:0070006">
    <property type="term" value="F:metalloaminopeptidase activity"/>
    <property type="evidence" value="ECO:0007669"/>
    <property type="project" value="TreeGrafter"/>
</dbReference>
<gene>
    <name evidence="2" type="ORF">DFH08DRAFT_648434</name>
</gene>
<protein>
    <submittedName>
        <fullName evidence="2">Peptidase M1, membrane alanine aminopeptidase</fullName>
    </submittedName>
</protein>
<evidence type="ECO:0000259" key="1">
    <source>
        <dbReference type="Pfam" id="PF17900"/>
    </source>
</evidence>
<dbReference type="Gene3D" id="3.30.2010.30">
    <property type="match status" value="1"/>
</dbReference>
<comment type="caution">
    <text evidence="2">The sequence shown here is derived from an EMBL/GenBank/DDBJ whole genome shotgun (WGS) entry which is preliminary data.</text>
</comment>
<proteinExistence type="predicted"/>
<reference evidence="2" key="1">
    <citation type="submission" date="2023-03" db="EMBL/GenBank/DDBJ databases">
        <title>Massive genome expansion in bonnet fungi (Mycena s.s.) driven by repeated elements and novel gene families across ecological guilds.</title>
        <authorList>
            <consortium name="Lawrence Berkeley National Laboratory"/>
            <person name="Harder C.B."/>
            <person name="Miyauchi S."/>
            <person name="Viragh M."/>
            <person name="Kuo A."/>
            <person name="Thoen E."/>
            <person name="Andreopoulos B."/>
            <person name="Lu D."/>
            <person name="Skrede I."/>
            <person name="Drula E."/>
            <person name="Henrissat B."/>
            <person name="Morin E."/>
            <person name="Kohler A."/>
            <person name="Barry K."/>
            <person name="LaButti K."/>
            <person name="Morin E."/>
            <person name="Salamov A."/>
            <person name="Lipzen A."/>
            <person name="Mereny Z."/>
            <person name="Hegedus B."/>
            <person name="Baldrian P."/>
            <person name="Stursova M."/>
            <person name="Weitz H."/>
            <person name="Taylor A."/>
            <person name="Grigoriev I.V."/>
            <person name="Nagy L.G."/>
            <person name="Martin F."/>
            <person name="Kauserud H."/>
        </authorList>
    </citation>
    <scope>NUCLEOTIDE SEQUENCE</scope>
    <source>
        <strain evidence="2">CBHHK002</strain>
    </source>
</reference>
<keyword evidence="2" id="KW-0645">Protease</keyword>